<keyword evidence="8" id="KW-0539">Nucleus</keyword>
<keyword evidence="2" id="KW-0479">Metal-binding</keyword>
<keyword evidence="10" id="KW-1185">Reference proteome</keyword>
<proteinExistence type="predicted"/>
<evidence type="ECO:0000256" key="1">
    <source>
        <dbReference type="ARBA" id="ARBA00004123"/>
    </source>
</evidence>
<dbReference type="SMART" id="SM00355">
    <property type="entry name" value="ZnF_C2H2"/>
    <property type="match status" value="14"/>
</dbReference>
<dbReference type="Gene3D" id="3.40.1800.20">
    <property type="match status" value="1"/>
</dbReference>
<reference evidence="9" key="1">
    <citation type="submission" date="2022-08" db="UniProtKB">
        <authorList>
            <consortium name="EnsemblMetazoa"/>
        </authorList>
    </citation>
    <scope>IDENTIFICATION</scope>
    <source>
        <strain evidence="9">Israel</strain>
    </source>
</reference>
<dbReference type="Proteomes" id="UP000092462">
    <property type="component" value="Unassembled WGS sequence"/>
</dbReference>
<dbReference type="GO" id="GO:0005654">
    <property type="term" value="C:nucleoplasm"/>
    <property type="evidence" value="ECO:0007669"/>
    <property type="project" value="TreeGrafter"/>
</dbReference>
<dbReference type="GO" id="GO:0001227">
    <property type="term" value="F:DNA-binding transcription repressor activity, RNA polymerase II-specific"/>
    <property type="evidence" value="ECO:0007669"/>
    <property type="project" value="TreeGrafter"/>
</dbReference>
<dbReference type="PROSITE" id="PS00028">
    <property type="entry name" value="ZINC_FINGER_C2H2_1"/>
    <property type="match status" value="9"/>
</dbReference>
<dbReference type="SUPFAM" id="SSF57667">
    <property type="entry name" value="beta-beta-alpha zinc fingers"/>
    <property type="match status" value="6"/>
</dbReference>
<evidence type="ECO:0000256" key="5">
    <source>
        <dbReference type="ARBA" id="ARBA00022833"/>
    </source>
</evidence>
<sequence>MEQNVWVNTCRLCLEIKTEFVDTEASEEVANFVSTVLMEIFQISVSIPGYQGIEVGFWPIGLSNVFELQMVPGEDLPQEVCCDCLDKMNTVWEFRSQVLENQKILQQHTSCETMVFEVSGKEMTDDEELLIESVIEDTTKVKEEFAQICEEATADDIILEEPSADDIIVEEPWEEIDETYQGDVVEEPEVKEKRAKRQKNPDADKVILEKFPDFERVTCPWAGMSWAQKDEYVREYVTLDCKECKNGEIFSSFEDLLDHYRSAKHTTQPYVICCNKNYFKRDLLNAHMVTHTHPEAFACFVCKRRMKSKDYLKKHLFTHLPYELRPIKCEHCDKKFLANNQLRVHMASHLPPSEKKYGRRKKTTGMYSEDTGEIMGEVEIKTEEIDRKLRHHDQDRAILERYPDFEYIQGQSVHIPMADRDEVMRQFVSLECKECVDRPTFETFEKLEDHYVAEQHTTKPFVTCCGKDFYRKPYLFNHVAIHVNPTAFACPECDHLSKSKDLLKKHLYTHLPKDVRPLECAQCGKRYVTKAQLRFHLANHVRVEDRPFDCNECGKSFAYRFVLERHKKAHNRVPDYVCEVCAKTFIGRSNYLDHKMRHHDIPDPVTCPICGNKYKNHVSLRSHMELHTDQREHKCTQCMKIFTARAGLLAHIRYVHSGQWRYKCSACPKAFRTKREHRDHMLRHTDRSIYQCKFCSKTFSTSSYYYSHRKKAHPVEHAKLPKKQKFFVEK</sequence>
<evidence type="ECO:0000256" key="3">
    <source>
        <dbReference type="ARBA" id="ARBA00022737"/>
    </source>
</evidence>
<dbReference type="VEuPathDB" id="VectorBase:PPAI001507"/>
<dbReference type="PANTHER" id="PTHR24399">
    <property type="entry name" value="ZINC FINGER AND BTB DOMAIN-CONTAINING"/>
    <property type="match status" value="1"/>
</dbReference>
<keyword evidence="7" id="KW-0804">Transcription</keyword>
<dbReference type="InterPro" id="IPR036236">
    <property type="entry name" value="Znf_C2H2_sf"/>
</dbReference>
<evidence type="ECO:0000256" key="4">
    <source>
        <dbReference type="ARBA" id="ARBA00022771"/>
    </source>
</evidence>
<accession>A0A1B0D2D4</accession>
<keyword evidence="4" id="KW-0863">Zinc-finger</keyword>
<name>A0A1B0D2D4_PHLPP</name>
<evidence type="ECO:0000256" key="2">
    <source>
        <dbReference type="ARBA" id="ARBA00022723"/>
    </source>
</evidence>
<dbReference type="GO" id="GO:0008270">
    <property type="term" value="F:zinc ion binding"/>
    <property type="evidence" value="ECO:0007669"/>
    <property type="project" value="UniProtKB-UniRule"/>
</dbReference>
<comment type="subcellular location">
    <subcellularLocation>
        <location evidence="1">Nucleus</location>
    </subcellularLocation>
</comment>
<dbReference type="SMART" id="SM00868">
    <property type="entry name" value="zf-AD"/>
    <property type="match status" value="1"/>
</dbReference>
<dbReference type="EnsemblMetazoa" id="PPAI001507-RA">
    <property type="protein sequence ID" value="PPAI001507-PA"/>
    <property type="gene ID" value="PPAI001507"/>
</dbReference>
<dbReference type="FunFam" id="3.30.160.60:FF:001949">
    <property type="entry name" value="zinc finger protein 62 homolog isoform X2"/>
    <property type="match status" value="1"/>
</dbReference>
<evidence type="ECO:0000313" key="10">
    <source>
        <dbReference type="Proteomes" id="UP000092462"/>
    </source>
</evidence>
<dbReference type="PANTHER" id="PTHR24399:SF23">
    <property type="entry name" value="C2H2-TYPE DOMAIN-CONTAINING PROTEIN"/>
    <property type="match status" value="1"/>
</dbReference>
<keyword evidence="3" id="KW-0677">Repeat</keyword>
<evidence type="ECO:0000256" key="7">
    <source>
        <dbReference type="ARBA" id="ARBA00023163"/>
    </source>
</evidence>
<dbReference type="VEuPathDB" id="VectorBase:PPAPM1_005111"/>
<dbReference type="PROSITE" id="PS50157">
    <property type="entry name" value="ZINC_FINGER_C2H2_2"/>
    <property type="match status" value="8"/>
</dbReference>
<keyword evidence="6" id="KW-0805">Transcription regulation</keyword>
<dbReference type="PROSITE" id="PS51915">
    <property type="entry name" value="ZAD"/>
    <property type="match status" value="1"/>
</dbReference>
<evidence type="ECO:0000256" key="6">
    <source>
        <dbReference type="ARBA" id="ARBA00023015"/>
    </source>
</evidence>
<dbReference type="EMBL" id="AJVK01022748">
    <property type="status" value="NOT_ANNOTATED_CDS"/>
    <property type="molecule type" value="Genomic_DNA"/>
</dbReference>
<evidence type="ECO:0000256" key="8">
    <source>
        <dbReference type="ARBA" id="ARBA00023242"/>
    </source>
</evidence>
<dbReference type="GO" id="GO:0000978">
    <property type="term" value="F:RNA polymerase II cis-regulatory region sequence-specific DNA binding"/>
    <property type="evidence" value="ECO:0007669"/>
    <property type="project" value="TreeGrafter"/>
</dbReference>
<keyword evidence="5" id="KW-0862">Zinc</keyword>
<dbReference type="Pfam" id="PF00096">
    <property type="entry name" value="zf-C2H2"/>
    <property type="match status" value="3"/>
</dbReference>
<dbReference type="InterPro" id="IPR013087">
    <property type="entry name" value="Znf_C2H2_type"/>
</dbReference>
<evidence type="ECO:0000313" key="9">
    <source>
        <dbReference type="EnsemblMetazoa" id="PPAI001507-PA"/>
    </source>
</evidence>
<dbReference type="Gene3D" id="3.30.160.60">
    <property type="entry name" value="Classic Zinc Finger"/>
    <property type="match status" value="6"/>
</dbReference>
<protein>
    <submittedName>
        <fullName evidence="9">Uncharacterized protein</fullName>
    </submittedName>
</protein>
<organism evidence="9 10">
    <name type="scientific">Phlebotomus papatasi</name>
    <name type="common">Sandfly</name>
    <dbReference type="NCBI Taxonomy" id="29031"/>
    <lineage>
        <taxon>Eukaryota</taxon>
        <taxon>Metazoa</taxon>
        <taxon>Ecdysozoa</taxon>
        <taxon>Arthropoda</taxon>
        <taxon>Hexapoda</taxon>
        <taxon>Insecta</taxon>
        <taxon>Pterygota</taxon>
        <taxon>Neoptera</taxon>
        <taxon>Endopterygota</taxon>
        <taxon>Diptera</taxon>
        <taxon>Nematocera</taxon>
        <taxon>Psychodoidea</taxon>
        <taxon>Psychodidae</taxon>
        <taxon>Phlebotomus</taxon>
        <taxon>Phlebotomus</taxon>
    </lineage>
</organism>
<dbReference type="AlphaFoldDB" id="A0A1B0D2D4"/>
<dbReference type="InterPro" id="IPR012934">
    <property type="entry name" value="Znf_AD"/>
</dbReference>